<reference evidence="2 3" key="1">
    <citation type="submission" date="2015-02" db="EMBL/GenBank/DDBJ databases">
        <title>Single-cell genomics of uncultivated deep-branching MTB reveals a conserved set of magnetosome genes.</title>
        <authorList>
            <person name="Kolinko S."/>
            <person name="Richter M."/>
            <person name="Glockner F.O."/>
            <person name="Brachmann A."/>
            <person name="Schuler D."/>
        </authorList>
    </citation>
    <scope>NUCLEOTIDE SEQUENCE [LARGE SCALE GENOMIC DNA]</scope>
    <source>
        <strain evidence="2">TM-1</strain>
    </source>
</reference>
<dbReference type="EMBL" id="LACI01001375">
    <property type="protein sequence ID" value="KJU84596.1"/>
    <property type="molecule type" value="Genomic_DNA"/>
</dbReference>
<evidence type="ECO:0000313" key="2">
    <source>
        <dbReference type="EMBL" id="KJU84596.1"/>
    </source>
</evidence>
<dbReference type="AlphaFoldDB" id="A0A0F3GRR7"/>
<feature type="transmembrane region" description="Helical" evidence="1">
    <location>
        <begin position="200"/>
        <end position="221"/>
    </location>
</feature>
<protein>
    <submittedName>
        <fullName evidence="2">General secretion pathway L</fullName>
    </submittedName>
</protein>
<dbReference type="SUPFAM" id="SSF53067">
    <property type="entry name" value="Actin-like ATPase domain"/>
    <property type="match status" value="1"/>
</dbReference>
<keyword evidence="3" id="KW-1185">Reference proteome</keyword>
<proteinExistence type="predicted"/>
<dbReference type="Gene3D" id="3.30.420.380">
    <property type="match status" value="1"/>
</dbReference>
<keyword evidence="1" id="KW-0812">Transmembrane</keyword>
<evidence type="ECO:0000313" key="3">
    <source>
        <dbReference type="Proteomes" id="UP000033423"/>
    </source>
</evidence>
<dbReference type="Proteomes" id="UP000033423">
    <property type="component" value="Unassembled WGS sequence"/>
</dbReference>
<sequence>MKAAFVSPGTNGIVVDIFKRKASVYTHEQTTLLQTQGDSLKRLKDYVAERGLTSYLSLPAEGLNYRIIEMPFSEKDKILEILPYALEGLIRGTYDSCVADCIVLGQEGERFQILVVYIYKEVLQKTLSELKALDIEPKVVTSLELRYKINKYSVDALYDAVQLPQESRIDMCHEELQQPLINLARGELAYTKDIKKTLRAVKLVLFLMAFAIVLAGSHTAYKIYLVNKRVETLKLYMLTSYKKLFTGDTRVVDPLYQLKAKVKKLKEERVFFDSISPLQNLSVLSSVSAPNIVLLELGMSPAGMTLKGEALRISDVDQYKDKLTAQLSDVSIMETRTAADNKVSFSIHAGTGPHPQGQEQ</sequence>
<accession>A0A0F3GRR7</accession>
<dbReference type="InterPro" id="IPR043129">
    <property type="entry name" value="ATPase_NBD"/>
</dbReference>
<keyword evidence="1" id="KW-0472">Membrane</keyword>
<comment type="caution">
    <text evidence="2">The sequence shown here is derived from an EMBL/GenBank/DDBJ whole genome shotgun (WGS) entry which is preliminary data.</text>
</comment>
<gene>
    <name evidence="2" type="ORF">MBAV_003209</name>
</gene>
<name>A0A0F3GRR7_9BACT</name>
<keyword evidence="1" id="KW-1133">Transmembrane helix</keyword>
<organism evidence="2 3">
    <name type="scientific">Candidatus Magnetobacterium bavaricum</name>
    <dbReference type="NCBI Taxonomy" id="29290"/>
    <lineage>
        <taxon>Bacteria</taxon>
        <taxon>Pseudomonadati</taxon>
        <taxon>Nitrospirota</taxon>
        <taxon>Thermodesulfovibrionia</taxon>
        <taxon>Thermodesulfovibrionales</taxon>
        <taxon>Candidatus Magnetobacteriaceae</taxon>
        <taxon>Candidatus Magnetobacterium</taxon>
    </lineage>
</organism>
<evidence type="ECO:0000256" key="1">
    <source>
        <dbReference type="SAM" id="Phobius"/>
    </source>
</evidence>